<evidence type="ECO:0008006" key="3">
    <source>
        <dbReference type="Google" id="ProtNLM"/>
    </source>
</evidence>
<accession>A0ABN2R2C6</accession>
<evidence type="ECO:0000313" key="2">
    <source>
        <dbReference type="Proteomes" id="UP001499854"/>
    </source>
</evidence>
<sequence>MVVVALLFGADPFACTASTPTPTSAAAVIRTTEAIGFTRERFTRCGDRGAFCCWLVMGRMVPER</sequence>
<dbReference type="EMBL" id="BAAAQM010000008">
    <property type="protein sequence ID" value="GAA1962294.1"/>
    <property type="molecule type" value="Genomic_DNA"/>
</dbReference>
<gene>
    <name evidence="1" type="ORF">GCM10009838_18960</name>
</gene>
<name>A0ABN2R2C6_9ACTN</name>
<protein>
    <recommendedName>
        <fullName evidence="3">Secreted protein</fullName>
    </recommendedName>
</protein>
<organism evidence="1 2">
    <name type="scientific">Catenulispora subtropica</name>
    <dbReference type="NCBI Taxonomy" id="450798"/>
    <lineage>
        <taxon>Bacteria</taxon>
        <taxon>Bacillati</taxon>
        <taxon>Actinomycetota</taxon>
        <taxon>Actinomycetes</taxon>
        <taxon>Catenulisporales</taxon>
        <taxon>Catenulisporaceae</taxon>
        <taxon>Catenulispora</taxon>
    </lineage>
</organism>
<dbReference type="Proteomes" id="UP001499854">
    <property type="component" value="Unassembled WGS sequence"/>
</dbReference>
<proteinExistence type="predicted"/>
<keyword evidence="2" id="KW-1185">Reference proteome</keyword>
<comment type="caution">
    <text evidence="1">The sequence shown here is derived from an EMBL/GenBank/DDBJ whole genome shotgun (WGS) entry which is preliminary data.</text>
</comment>
<evidence type="ECO:0000313" key="1">
    <source>
        <dbReference type="EMBL" id="GAA1962294.1"/>
    </source>
</evidence>
<reference evidence="1 2" key="1">
    <citation type="journal article" date="2019" name="Int. J. Syst. Evol. Microbiol.">
        <title>The Global Catalogue of Microorganisms (GCM) 10K type strain sequencing project: providing services to taxonomists for standard genome sequencing and annotation.</title>
        <authorList>
            <consortium name="The Broad Institute Genomics Platform"/>
            <consortium name="The Broad Institute Genome Sequencing Center for Infectious Disease"/>
            <person name="Wu L."/>
            <person name="Ma J."/>
        </authorList>
    </citation>
    <scope>NUCLEOTIDE SEQUENCE [LARGE SCALE GENOMIC DNA]</scope>
    <source>
        <strain evidence="1 2">JCM 16013</strain>
    </source>
</reference>